<organism evidence="1">
    <name type="scientific">Arundo donax</name>
    <name type="common">Giant reed</name>
    <name type="synonym">Donax arundinaceus</name>
    <dbReference type="NCBI Taxonomy" id="35708"/>
    <lineage>
        <taxon>Eukaryota</taxon>
        <taxon>Viridiplantae</taxon>
        <taxon>Streptophyta</taxon>
        <taxon>Embryophyta</taxon>
        <taxon>Tracheophyta</taxon>
        <taxon>Spermatophyta</taxon>
        <taxon>Magnoliopsida</taxon>
        <taxon>Liliopsida</taxon>
        <taxon>Poales</taxon>
        <taxon>Poaceae</taxon>
        <taxon>PACMAD clade</taxon>
        <taxon>Arundinoideae</taxon>
        <taxon>Arundineae</taxon>
        <taxon>Arundo</taxon>
    </lineage>
</organism>
<accession>A0A0A9THQ2</accession>
<name>A0A0A9THQ2_ARUDO</name>
<evidence type="ECO:0000313" key="1">
    <source>
        <dbReference type="EMBL" id="JAD42510.1"/>
    </source>
</evidence>
<reference evidence="1" key="1">
    <citation type="submission" date="2014-09" db="EMBL/GenBank/DDBJ databases">
        <authorList>
            <person name="Magalhaes I.L.F."/>
            <person name="Oliveira U."/>
            <person name="Santos F.R."/>
            <person name="Vidigal T.H.D.A."/>
            <person name="Brescovit A.D."/>
            <person name="Santos A.J."/>
        </authorList>
    </citation>
    <scope>NUCLEOTIDE SEQUENCE</scope>
    <source>
        <tissue evidence="1">Shoot tissue taken approximately 20 cm above the soil surface</tissue>
    </source>
</reference>
<dbReference type="EMBL" id="GBRH01255385">
    <property type="protein sequence ID" value="JAD42510.1"/>
    <property type="molecule type" value="Transcribed_RNA"/>
</dbReference>
<sequence length="16" mass="1875">MDAILLLYLSELNRPN</sequence>
<dbReference type="AlphaFoldDB" id="A0A0A9THQ2"/>
<protein>
    <submittedName>
        <fullName evidence="1">Uncharacterized protein</fullName>
    </submittedName>
</protein>
<proteinExistence type="predicted"/>
<reference evidence="1" key="2">
    <citation type="journal article" date="2015" name="Data Brief">
        <title>Shoot transcriptome of the giant reed, Arundo donax.</title>
        <authorList>
            <person name="Barrero R.A."/>
            <person name="Guerrero F.D."/>
            <person name="Moolhuijzen P."/>
            <person name="Goolsby J.A."/>
            <person name="Tidwell J."/>
            <person name="Bellgard S.E."/>
            <person name="Bellgard M.I."/>
        </authorList>
    </citation>
    <scope>NUCLEOTIDE SEQUENCE</scope>
    <source>
        <tissue evidence="1">Shoot tissue taken approximately 20 cm above the soil surface</tissue>
    </source>
</reference>